<organism evidence="3 4">
    <name type="scientific">Oscillibacter hominis</name>
    <dbReference type="NCBI Taxonomy" id="2763056"/>
    <lineage>
        <taxon>Bacteria</taxon>
        <taxon>Bacillati</taxon>
        <taxon>Bacillota</taxon>
        <taxon>Clostridia</taxon>
        <taxon>Eubacteriales</taxon>
        <taxon>Oscillospiraceae</taxon>
        <taxon>Oscillibacter</taxon>
    </lineage>
</organism>
<dbReference type="GO" id="GO:0016887">
    <property type="term" value="F:ATP hydrolysis activity"/>
    <property type="evidence" value="ECO:0007669"/>
    <property type="project" value="InterPro"/>
</dbReference>
<protein>
    <submittedName>
        <fullName evidence="3">PilT/PilU family type 4a pilus ATPase</fullName>
    </submittedName>
</protein>
<name>A0A7G9B1X3_9FIRM</name>
<reference evidence="3 4" key="1">
    <citation type="submission" date="2020-08" db="EMBL/GenBank/DDBJ databases">
        <authorList>
            <person name="Liu C."/>
            <person name="Sun Q."/>
        </authorList>
    </citation>
    <scope>NUCLEOTIDE SEQUENCE [LARGE SCALE GENOMIC DNA]</scope>
    <source>
        <strain evidence="3 4">NSJ-62</strain>
    </source>
</reference>
<dbReference type="InterPro" id="IPR006321">
    <property type="entry name" value="PilT/PilU"/>
</dbReference>
<proteinExistence type="inferred from homology"/>
<accession>A0A7G9B1X3</accession>
<dbReference type="NCBIfam" id="TIGR01420">
    <property type="entry name" value="pilT_fam"/>
    <property type="match status" value="1"/>
</dbReference>
<dbReference type="Gene3D" id="3.40.50.300">
    <property type="entry name" value="P-loop containing nucleotide triphosphate hydrolases"/>
    <property type="match status" value="1"/>
</dbReference>
<dbReference type="EMBL" id="CP060490">
    <property type="protein sequence ID" value="QNL43554.1"/>
    <property type="molecule type" value="Genomic_DNA"/>
</dbReference>
<dbReference type="GO" id="GO:0005524">
    <property type="term" value="F:ATP binding"/>
    <property type="evidence" value="ECO:0007669"/>
    <property type="project" value="InterPro"/>
</dbReference>
<evidence type="ECO:0000313" key="4">
    <source>
        <dbReference type="Proteomes" id="UP000515960"/>
    </source>
</evidence>
<dbReference type="SUPFAM" id="SSF52540">
    <property type="entry name" value="P-loop containing nucleoside triphosphate hydrolases"/>
    <property type="match status" value="1"/>
</dbReference>
<dbReference type="PANTHER" id="PTHR30486">
    <property type="entry name" value="TWITCHING MOTILITY PROTEIN PILT"/>
    <property type="match status" value="1"/>
</dbReference>
<dbReference type="AlphaFoldDB" id="A0A7G9B1X3"/>
<keyword evidence="4" id="KW-1185">Reference proteome</keyword>
<evidence type="ECO:0000313" key="3">
    <source>
        <dbReference type="EMBL" id="QNL43554.1"/>
    </source>
</evidence>
<dbReference type="CDD" id="cd01131">
    <property type="entry name" value="PilT"/>
    <property type="match status" value="1"/>
</dbReference>
<dbReference type="Proteomes" id="UP000515960">
    <property type="component" value="Chromosome"/>
</dbReference>
<evidence type="ECO:0000259" key="2">
    <source>
        <dbReference type="PROSITE" id="PS00662"/>
    </source>
</evidence>
<evidence type="ECO:0000256" key="1">
    <source>
        <dbReference type="ARBA" id="ARBA00006611"/>
    </source>
</evidence>
<dbReference type="PROSITE" id="PS00662">
    <property type="entry name" value="T2SP_E"/>
    <property type="match status" value="1"/>
</dbReference>
<gene>
    <name evidence="3" type="ORF">H8790_08675</name>
</gene>
<dbReference type="InterPro" id="IPR050921">
    <property type="entry name" value="T4SS_GSP_E_ATPase"/>
</dbReference>
<dbReference type="Gene3D" id="3.30.450.90">
    <property type="match status" value="1"/>
</dbReference>
<feature type="domain" description="Bacterial type II secretion system protein E" evidence="2">
    <location>
        <begin position="196"/>
        <end position="210"/>
    </location>
</feature>
<dbReference type="RefSeq" id="WP_187332145.1">
    <property type="nucleotide sequence ID" value="NZ_CP060490.1"/>
</dbReference>
<comment type="similarity">
    <text evidence="1">Belongs to the GSP E family.</text>
</comment>
<sequence>MSDLIDYLRRAVEDGASDIFIVAGGMVSYKRDGRILPISDTKVFPPETERLIGEIYRMAGREQDRYLKTGDDDFSFAQPGLARFRVSTYRQRGSMAAVIRVVSFEIPDHRALGIPDSVMEVADVSHGMVVISGTAGSGKSTTQACLIDRINRTRSAHVITLEDPIEFLYRDEKSIISQREIAIDTADYLSALRSCLRQAPDVILLGEMRDYETIRTAMTAAETGHLVITTLHTQGAVSTIDRIIDIFPPAQQAQVRTQLSMVLHSVISQQLLPGSKGGRVPAMEVMRVNGAIRNMIRDSKNYQIDNVIQTSSAEGMISMDQAIWKLCQEGAIGAETAADYAVNPEQMRRRLAQGN</sequence>
<dbReference type="Pfam" id="PF00437">
    <property type="entry name" value="T2SSE"/>
    <property type="match status" value="1"/>
</dbReference>
<dbReference type="KEGG" id="ohi:H8790_08675"/>
<dbReference type="InterPro" id="IPR027417">
    <property type="entry name" value="P-loop_NTPase"/>
</dbReference>
<dbReference type="InterPro" id="IPR001482">
    <property type="entry name" value="T2SS/T4SS_dom"/>
</dbReference>